<dbReference type="AlphaFoldDB" id="A0A8J3YIA1"/>
<keyword evidence="3" id="KW-1185">Reference proteome</keyword>
<protein>
    <submittedName>
        <fullName evidence="2">Uncharacterized protein</fullName>
    </submittedName>
</protein>
<reference evidence="2" key="1">
    <citation type="submission" date="2021-01" db="EMBL/GenBank/DDBJ databases">
        <title>Whole genome shotgun sequence of Virgisporangium aliadipatigenens NBRC 105644.</title>
        <authorList>
            <person name="Komaki H."/>
            <person name="Tamura T."/>
        </authorList>
    </citation>
    <scope>NUCLEOTIDE SEQUENCE</scope>
    <source>
        <strain evidence="2">NBRC 105644</strain>
    </source>
</reference>
<dbReference type="Proteomes" id="UP000619260">
    <property type="component" value="Unassembled WGS sequence"/>
</dbReference>
<name>A0A8J3YIA1_9ACTN</name>
<evidence type="ECO:0000313" key="3">
    <source>
        <dbReference type="Proteomes" id="UP000619260"/>
    </source>
</evidence>
<accession>A0A8J3YIA1</accession>
<gene>
    <name evidence="2" type="ORF">Val02_26950</name>
</gene>
<evidence type="ECO:0000313" key="2">
    <source>
        <dbReference type="EMBL" id="GIJ45809.1"/>
    </source>
</evidence>
<dbReference type="EMBL" id="BOPF01000008">
    <property type="protein sequence ID" value="GIJ45809.1"/>
    <property type="molecule type" value="Genomic_DNA"/>
</dbReference>
<feature type="region of interest" description="Disordered" evidence="1">
    <location>
        <begin position="1"/>
        <end position="40"/>
    </location>
</feature>
<sequence>MRDEKAAPGEEGGDHELTAGQPDSTGRRAPRSSPEAGLFGPSALGDRVFLDSTDECLRARLTPASYASSAAASGLQLSVARLRLFGLGAPYLLERGNGRYWFSCAVIARLAGFADSDGMFRHTGVPRSETPGRGWRGPNDEPLFGELVCLLWAGVRGPWRKEIGNRFVEAGWFEHRGPFDVELLGPPLVPLAGNDGAVRP</sequence>
<evidence type="ECO:0000256" key="1">
    <source>
        <dbReference type="SAM" id="MobiDB-lite"/>
    </source>
</evidence>
<comment type="caution">
    <text evidence="2">The sequence shown here is derived from an EMBL/GenBank/DDBJ whole genome shotgun (WGS) entry which is preliminary data.</text>
</comment>
<organism evidence="2 3">
    <name type="scientific">Virgisporangium aliadipatigenens</name>
    <dbReference type="NCBI Taxonomy" id="741659"/>
    <lineage>
        <taxon>Bacteria</taxon>
        <taxon>Bacillati</taxon>
        <taxon>Actinomycetota</taxon>
        <taxon>Actinomycetes</taxon>
        <taxon>Micromonosporales</taxon>
        <taxon>Micromonosporaceae</taxon>
        <taxon>Virgisporangium</taxon>
    </lineage>
</organism>
<proteinExistence type="predicted"/>
<dbReference type="RefSeq" id="WP_203899347.1">
    <property type="nucleotide sequence ID" value="NZ_BOPF01000008.1"/>
</dbReference>
<feature type="compositionally biased region" description="Basic and acidic residues" evidence="1">
    <location>
        <begin position="1"/>
        <end position="17"/>
    </location>
</feature>